<gene>
    <name evidence="9" type="ORF">PAPYR_4377</name>
</gene>
<comment type="caution">
    <text evidence="9">The sequence shown here is derived from an EMBL/GenBank/DDBJ whole genome shotgun (WGS) entry which is preliminary data.</text>
</comment>
<evidence type="ECO:0000256" key="7">
    <source>
        <dbReference type="SAM" id="MobiDB-lite"/>
    </source>
</evidence>
<feature type="compositionally biased region" description="Pro residues" evidence="7">
    <location>
        <begin position="551"/>
        <end position="560"/>
    </location>
</feature>
<dbReference type="SUPFAM" id="SSF54001">
    <property type="entry name" value="Cysteine proteinases"/>
    <property type="match status" value="1"/>
</dbReference>
<feature type="region of interest" description="Disordered" evidence="7">
    <location>
        <begin position="232"/>
        <end position="252"/>
    </location>
</feature>
<feature type="region of interest" description="Disordered" evidence="7">
    <location>
        <begin position="485"/>
        <end position="511"/>
    </location>
</feature>
<protein>
    <recommendedName>
        <fullName evidence="2">ubiquitinyl hydrolase 1</fullName>
        <ecNumber evidence="2">3.4.19.12</ecNumber>
    </recommendedName>
</protein>
<feature type="compositionally biased region" description="Low complexity" evidence="7">
    <location>
        <begin position="235"/>
        <end position="245"/>
    </location>
</feature>
<dbReference type="Pfam" id="PF00443">
    <property type="entry name" value="UCH"/>
    <property type="match status" value="1"/>
</dbReference>
<dbReference type="PROSITE" id="PS00973">
    <property type="entry name" value="USP_2"/>
    <property type="match status" value="1"/>
</dbReference>
<feature type="region of interest" description="Disordered" evidence="7">
    <location>
        <begin position="535"/>
        <end position="608"/>
    </location>
</feature>
<organism evidence="9 10">
    <name type="scientific">Paratrimastix pyriformis</name>
    <dbReference type="NCBI Taxonomy" id="342808"/>
    <lineage>
        <taxon>Eukaryota</taxon>
        <taxon>Metamonada</taxon>
        <taxon>Preaxostyla</taxon>
        <taxon>Paratrimastigidae</taxon>
        <taxon>Paratrimastix</taxon>
    </lineage>
</organism>
<evidence type="ECO:0000313" key="10">
    <source>
        <dbReference type="Proteomes" id="UP001141327"/>
    </source>
</evidence>
<dbReference type="Gene3D" id="3.90.70.10">
    <property type="entry name" value="Cysteine proteinases"/>
    <property type="match status" value="1"/>
</dbReference>
<feature type="compositionally biased region" description="Basic and acidic residues" evidence="7">
    <location>
        <begin position="535"/>
        <end position="549"/>
    </location>
</feature>
<reference evidence="9" key="1">
    <citation type="journal article" date="2022" name="bioRxiv">
        <title>Genomics of Preaxostyla Flagellates Illuminates Evolutionary Transitions and the Path Towards Mitochondrial Loss.</title>
        <authorList>
            <person name="Novak L.V.F."/>
            <person name="Treitli S.C."/>
            <person name="Pyrih J."/>
            <person name="Halakuc P."/>
            <person name="Pipaliya S.V."/>
            <person name="Vacek V."/>
            <person name="Brzon O."/>
            <person name="Soukal P."/>
            <person name="Eme L."/>
            <person name="Dacks J.B."/>
            <person name="Karnkowska A."/>
            <person name="Elias M."/>
            <person name="Hampl V."/>
        </authorList>
    </citation>
    <scope>NUCLEOTIDE SEQUENCE</scope>
    <source>
        <strain evidence="9">RCP-MX</strain>
    </source>
</reference>
<dbReference type="PROSITE" id="PS00972">
    <property type="entry name" value="USP_1"/>
    <property type="match status" value="1"/>
</dbReference>
<feature type="compositionally biased region" description="Basic and acidic residues" evidence="7">
    <location>
        <begin position="881"/>
        <end position="894"/>
    </location>
</feature>
<evidence type="ECO:0000259" key="8">
    <source>
        <dbReference type="PROSITE" id="PS50235"/>
    </source>
</evidence>
<feature type="region of interest" description="Disordered" evidence="7">
    <location>
        <begin position="132"/>
        <end position="157"/>
    </location>
</feature>
<dbReference type="PANTHER" id="PTHR24006:SF687">
    <property type="entry name" value="UBIQUITIN CARBOXYL-TERMINAL HYDROLASE 10"/>
    <property type="match status" value="1"/>
</dbReference>
<accession>A0ABQ8UNN6</accession>
<evidence type="ECO:0000256" key="1">
    <source>
        <dbReference type="ARBA" id="ARBA00000707"/>
    </source>
</evidence>
<sequence>MSWSKFLAKAHQEPSQPPSAVGSASSAAPALHAPGGQPPAPGVPPADPTSRQLIEQAMQLPPDDLGSPDLPVTQPRGLVNRGNYCFMNVVLQSLIGAPRFGAALHKLSGSALLMDRSPSLRAWAELLRDTQTSAHPPVASGPAARTARGATARPPTGNVGPMSPVMFYPLLAHFRSVRAAARPGYLYHPAIAAAELQRLVAGPQEDAHEFLEFALGQMHDDLAALVQAWGSATHSSRQGRPSPGRRVGRGGQGGQEAALRCLLFGGTLRSNLRREGARGRTTVEPFHSLSLDIADPQVQRLEDALWGLIRREHLAEVHASKQMSLDRLPPLLVIHLKRFVYGPHGPLKLAKPVSYGPYLEIPAGMLLRPTPKPCWYRLMAVITHLGQHMGNGHYTCDVLRRDGDGWFHYDDDSVTPVSTQAVFSRPAYILLFQSPRNAGSKTESGNRGVAGAGRRSLASDLSSEIGRFGDVTADSMMSLEVFVGGEEERGFHQHDPTTKSEEGEEDDEGKQHPRAGILDLVIGFHSAGQYARELDAEREEHMSESEKKAFPPLPPPPPPKSLHLRGMSDPSELVKILPLPPLPRAPDDSPSPSPDTQQPAREKPVSSRIAALQHQIEASIAKTLISKSPEKRELPNLVVAHEHFDRLQALTPSSASAIGPARATPAASVVFTCASNSKLSTSTAATALELIAFSDCADPGCPAPDQTRPSNSPSFAPERWATRPITHCSPISVGPGSADATESGNHHQSMPPDPTHDPAIPQSDRSPPKPRPPLSAGSVTPAAISDTLFWGQQMERPALAPAASAKKHRHRRTSSQPLPSSFVMGGGVRSLVSAFEGAVTGMARNPQQLELSSAMVFPLPPVPVASPDPDGAADAEDDSDERASIDTTVFERQRPPSPHPAPDPSGPCPPLATSGCEDLAPSPPPPASVPEVTLARVESPPSLATTTDRDEEYPRPLPSPAFSQLSLSLSVTTCGSPTHPVDEVDDDAEVALPDQLILAEEDAPPHRHADGDEDTSFTDYEEALSSVYLPRLARKGPRTASQGPAPPSPLPVGGEPPPSTGDAAAQQHLNLVSLLGALLDSAAGGVGGPAPAQGPEAAAQDAVLHTALDQLTGALKEALVQRRLRHPAESAPVHSPSRLRLRFEGP</sequence>
<evidence type="ECO:0000256" key="2">
    <source>
        <dbReference type="ARBA" id="ARBA00012759"/>
    </source>
</evidence>
<feature type="region of interest" description="Disordered" evidence="7">
    <location>
        <begin position="860"/>
        <end position="964"/>
    </location>
</feature>
<evidence type="ECO:0000313" key="9">
    <source>
        <dbReference type="EMBL" id="KAJ4459631.1"/>
    </source>
</evidence>
<keyword evidence="10" id="KW-1185">Reference proteome</keyword>
<feature type="compositionally biased region" description="Acidic residues" evidence="7">
    <location>
        <begin position="1011"/>
        <end position="1022"/>
    </location>
</feature>
<feature type="compositionally biased region" description="Pro residues" evidence="7">
    <location>
        <begin position="1044"/>
        <end position="1059"/>
    </location>
</feature>
<dbReference type="PROSITE" id="PS50235">
    <property type="entry name" value="USP_3"/>
    <property type="match status" value="1"/>
</dbReference>
<evidence type="ECO:0000256" key="5">
    <source>
        <dbReference type="ARBA" id="ARBA00022801"/>
    </source>
</evidence>
<evidence type="ECO:0000256" key="6">
    <source>
        <dbReference type="ARBA" id="ARBA00022807"/>
    </source>
</evidence>
<dbReference type="PANTHER" id="PTHR24006">
    <property type="entry name" value="UBIQUITIN CARBOXYL-TERMINAL HYDROLASE"/>
    <property type="match status" value="1"/>
</dbReference>
<dbReference type="InterPro" id="IPR018200">
    <property type="entry name" value="USP_CS"/>
</dbReference>
<keyword evidence="4" id="KW-0833">Ubl conjugation pathway</keyword>
<feature type="region of interest" description="Disordered" evidence="7">
    <location>
        <begin position="1"/>
        <end position="49"/>
    </location>
</feature>
<dbReference type="InterPro" id="IPR038765">
    <property type="entry name" value="Papain-like_cys_pep_sf"/>
</dbReference>
<keyword evidence="6" id="KW-0788">Thiol protease</keyword>
<dbReference type="InterPro" id="IPR001394">
    <property type="entry name" value="Peptidase_C19_UCH"/>
</dbReference>
<keyword evidence="5" id="KW-0378">Hydrolase</keyword>
<feature type="compositionally biased region" description="Basic and acidic residues" evidence="7">
    <location>
        <begin position="486"/>
        <end position="501"/>
    </location>
</feature>
<feature type="compositionally biased region" description="Pro residues" evidence="7">
    <location>
        <begin position="895"/>
        <end position="910"/>
    </location>
</feature>
<evidence type="ECO:0000256" key="3">
    <source>
        <dbReference type="ARBA" id="ARBA00022670"/>
    </source>
</evidence>
<dbReference type="EC" id="3.4.19.12" evidence="2"/>
<dbReference type="EMBL" id="JAPMOS010000018">
    <property type="protein sequence ID" value="KAJ4459631.1"/>
    <property type="molecule type" value="Genomic_DNA"/>
</dbReference>
<keyword evidence="3" id="KW-0645">Protease</keyword>
<feature type="compositionally biased region" description="Pro residues" evidence="7">
    <location>
        <begin position="578"/>
        <end position="593"/>
    </location>
</feature>
<feature type="region of interest" description="Disordered" evidence="7">
    <location>
        <begin position="1125"/>
        <end position="1146"/>
    </location>
</feature>
<dbReference type="InterPro" id="IPR028889">
    <property type="entry name" value="USP"/>
</dbReference>
<comment type="catalytic activity">
    <reaction evidence="1">
        <text>Thiol-dependent hydrolysis of ester, thioester, amide, peptide and isopeptide bonds formed by the C-terminal Gly of ubiquitin (a 76-residue protein attached to proteins as an intracellular targeting signal).</text>
        <dbReference type="EC" id="3.4.19.12"/>
    </reaction>
</comment>
<feature type="compositionally biased region" description="Pro residues" evidence="7">
    <location>
        <begin position="36"/>
        <end position="47"/>
    </location>
</feature>
<feature type="compositionally biased region" description="Low complexity" evidence="7">
    <location>
        <begin position="18"/>
        <end position="35"/>
    </location>
</feature>
<dbReference type="Proteomes" id="UP001141327">
    <property type="component" value="Unassembled WGS sequence"/>
</dbReference>
<feature type="domain" description="USP" evidence="8">
    <location>
        <begin position="76"/>
        <end position="435"/>
    </location>
</feature>
<name>A0ABQ8UNN6_9EUKA</name>
<feature type="compositionally biased region" description="Low complexity" evidence="7">
    <location>
        <begin position="141"/>
        <end position="157"/>
    </location>
</feature>
<evidence type="ECO:0000256" key="4">
    <source>
        <dbReference type="ARBA" id="ARBA00022786"/>
    </source>
</evidence>
<proteinExistence type="predicted"/>
<feature type="compositionally biased region" description="Acidic residues" evidence="7">
    <location>
        <begin position="871"/>
        <end position="880"/>
    </location>
</feature>
<feature type="region of interest" description="Disordered" evidence="7">
    <location>
        <begin position="799"/>
        <end position="821"/>
    </location>
</feature>
<feature type="region of interest" description="Disordered" evidence="7">
    <location>
        <begin position="998"/>
        <end position="1065"/>
    </location>
</feature>
<dbReference type="InterPro" id="IPR050164">
    <property type="entry name" value="Peptidase_C19"/>
</dbReference>
<feature type="region of interest" description="Disordered" evidence="7">
    <location>
        <begin position="726"/>
        <end position="779"/>
    </location>
</feature>